<dbReference type="EMBL" id="NWTC01000003">
    <property type="protein sequence ID" value="PDT49433.1"/>
    <property type="molecule type" value="Genomic_DNA"/>
</dbReference>
<dbReference type="AlphaFoldDB" id="A0A2A6M3I9"/>
<gene>
    <name evidence="2" type="ORF">CO661_06190</name>
    <name evidence="1" type="ORF">GHK48_09980</name>
</gene>
<organism evidence="2 3">
    <name type="scientific">Rhizobium fredii</name>
    <name type="common">Sinorhizobium fredii</name>
    <dbReference type="NCBI Taxonomy" id="380"/>
    <lineage>
        <taxon>Bacteria</taxon>
        <taxon>Pseudomonadati</taxon>
        <taxon>Pseudomonadota</taxon>
        <taxon>Alphaproteobacteria</taxon>
        <taxon>Hyphomicrobiales</taxon>
        <taxon>Rhizobiaceae</taxon>
        <taxon>Sinorhizobium/Ensifer group</taxon>
        <taxon>Sinorhizobium</taxon>
    </lineage>
</organism>
<sequence length="70" mass="7739">MPRQQAAFLKTSTSISAAQVHVTTMSIRRGDIIERTTRKNISARHVKPSIWLAGIFEIPESGGHRIAPSK</sequence>
<accession>A0A2A6M3I9</accession>
<proteinExistence type="predicted"/>
<dbReference type="EMBL" id="WISZ01000084">
    <property type="protein sequence ID" value="MQX08605.1"/>
    <property type="molecule type" value="Genomic_DNA"/>
</dbReference>
<comment type="caution">
    <text evidence="2">The sequence shown here is derived from an EMBL/GenBank/DDBJ whole genome shotgun (WGS) entry which is preliminary data.</text>
</comment>
<reference evidence="1" key="3">
    <citation type="submission" date="2019-10" db="EMBL/GenBank/DDBJ databases">
        <authorList>
            <person name="Sugawara M."/>
            <person name="Epstein B."/>
            <person name="Badgley B."/>
            <person name="Unno T."/>
            <person name="Xu L."/>
            <person name="Reese J."/>
            <person name="Gyaneshwar P."/>
            <person name="Denny R."/>
            <person name="Mudege J."/>
            <person name="Bharti A."/>
            <person name="Farmer A."/>
            <person name="May G."/>
            <person name="Woodward J."/>
            <person name="Medigue C."/>
            <person name="Vallenet D."/>
            <person name="Lajus A."/>
            <person name="Rouy Z."/>
            <person name="Martinez-Vaz B."/>
            <person name="Tiffin P."/>
            <person name="Young N."/>
            <person name="Sadowsky M."/>
        </authorList>
    </citation>
    <scope>NUCLEOTIDE SEQUENCE</scope>
    <source>
        <strain evidence="1">USDA205</strain>
    </source>
</reference>
<reference evidence="1 4" key="1">
    <citation type="journal article" date="2013" name="Genome Biol.">
        <title>Comparative genomics of the core and accessory genomes of 48 Sinorhizobium strains comprising five genospecies.</title>
        <authorList>
            <person name="Sugawara M."/>
            <person name="Epstein B."/>
            <person name="Badgley B.D."/>
            <person name="Unno T."/>
            <person name="Xu L."/>
            <person name="Reese J."/>
            <person name="Gyaneshwar P."/>
            <person name="Denny R."/>
            <person name="Mudge J."/>
            <person name="Bharti A.K."/>
            <person name="Farmer A.D."/>
            <person name="May G.D."/>
            <person name="Woodward J.E."/>
            <person name="Medigue C."/>
            <person name="Vallenet D."/>
            <person name="Lajus A."/>
            <person name="Rouy Z."/>
            <person name="Martinez-Vaz B."/>
            <person name="Tiffin P."/>
            <person name="Young N.D."/>
            <person name="Sadowsky M.J."/>
        </authorList>
    </citation>
    <scope>NUCLEOTIDE SEQUENCE [LARGE SCALE GENOMIC DNA]</scope>
    <source>
        <strain evidence="1 4">USDA205</strain>
    </source>
</reference>
<evidence type="ECO:0000313" key="3">
    <source>
        <dbReference type="Proteomes" id="UP000220353"/>
    </source>
</evidence>
<evidence type="ECO:0000313" key="1">
    <source>
        <dbReference type="EMBL" id="MQX08605.1"/>
    </source>
</evidence>
<name>A0A2A6M3I9_RHIFR</name>
<protein>
    <submittedName>
        <fullName evidence="2">Uncharacterized protein</fullName>
    </submittedName>
</protein>
<reference evidence="2 3" key="2">
    <citation type="submission" date="2017-09" db="EMBL/GenBank/DDBJ databases">
        <title>Comparative genomics of rhizobia isolated from Phaseolus vulgaris in China.</title>
        <authorList>
            <person name="Tong W."/>
        </authorList>
    </citation>
    <scope>NUCLEOTIDE SEQUENCE [LARGE SCALE GENOMIC DNA]</scope>
    <source>
        <strain evidence="2 3">PCH1</strain>
    </source>
</reference>
<evidence type="ECO:0000313" key="2">
    <source>
        <dbReference type="EMBL" id="PDT49433.1"/>
    </source>
</evidence>
<dbReference type="Proteomes" id="UP000466694">
    <property type="component" value="Unassembled WGS sequence"/>
</dbReference>
<evidence type="ECO:0000313" key="4">
    <source>
        <dbReference type="Proteomes" id="UP000466694"/>
    </source>
</evidence>
<dbReference type="Proteomes" id="UP000220353">
    <property type="component" value="Unassembled WGS sequence"/>
</dbReference>